<dbReference type="GO" id="GO:0000287">
    <property type="term" value="F:magnesium ion binding"/>
    <property type="evidence" value="ECO:0007669"/>
    <property type="project" value="TreeGrafter"/>
</dbReference>
<dbReference type="InterPro" id="IPR050582">
    <property type="entry name" value="HAD-like_SerB"/>
</dbReference>
<dbReference type="Gene3D" id="3.40.50.1000">
    <property type="entry name" value="HAD superfamily/HAD-like"/>
    <property type="match status" value="1"/>
</dbReference>
<dbReference type="PANTHER" id="PTHR43344">
    <property type="entry name" value="PHOSPHOSERINE PHOSPHATASE"/>
    <property type="match status" value="1"/>
</dbReference>
<reference evidence="1" key="1">
    <citation type="submission" date="2019-04" db="EMBL/GenBank/DDBJ databases">
        <title>Sequencing of skin fungus with MAO and IRED activity.</title>
        <authorList>
            <person name="Marsaioli A.J."/>
            <person name="Bonatto J.M.C."/>
            <person name="Reis Junior O."/>
        </authorList>
    </citation>
    <scope>NUCLEOTIDE SEQUENCE</scope>
    <source>
        <strain evidence="1">30M1</strain>
    </source>
</reference>
<dbReference type="Proteomes" id="UP000801428">
    <property type="component" value="Unassembled WGS sequence"/>
</dbReference>
<keyword evidence="2" id="KW-1185">Reference proteome</keyword>
<evidence type="ECO:0000313" key="2">
    <source>
        <dbReference type="Proteomes" id="UP000801428"/>
    </source>
</evidence>
<dbReference type="Pfam" id="PF12710">
    <property type="entry name" value="HAD"/>
    <property type="match status" value="1"/>
</dbReference>
<dbReference type="GO" id="GO:0036424">
    <property type="term" value="F:L-phosphoserine phosphatase activity"/>
    <property type="evidence" value="ECO:0007669"/>
    <property type="project" value="TreeGrafter"/>
</dbReference>
<dbReference type="OrthoDB" id="5416609at2759"/>
<protein>
    <recommendedName>
        <fullName evidence="3">Uracil phosphoribosyltransferase</fullName>
    </recommendedName>
</protein>
<dbReference type="AlphaFoldDB" id="A0A9P4TJK4"/>
<dbReference type="SUPFAM" id="SSF52540">
    <property type="entry name" value="P-loop containing nucleoside triphosphate hydrolases"/>
    <property type="match status" value="2"/>
</dbReference>
<dbReference type="GO" id="GO:0006564">
    <property type="term" value="P:L-serine biosynthetic process"/>
    <property type="evidence" value="ECO:0007669"/>
    <property type="project" value="TreeGrafter"/>
</dbReference>
<organism evidence="1 2">
    <name type="scientific">Curvularia kusanoi</name>
    <name type="common">Cochliobolus kusanoi</name>
    <dbReference type="NCBI Taxonomy" id="90978"/>
    <lineage>
        <taxon>Eukaryota</taxon>
        <taxon>Fungi</taxon>
        <taxon>Dikarya</taxon>
        <taxon>Ascomycota</taxon>
        <taxon>Pezizomycotina</taxon>
        <taxon>Dothideomycetes</taxon>
        <taxon>Pleosporomycetidae</taxon>
        <taxon>Pleosporales</taxon>
        <taxon>Pleosporineae</taxon>
        <taxon>Pleosporaceae</taxon>
        <taxon>Curvularia</taxon>
    </lineage>
</organism>
<dbReference type="Pfam" id="PF13207">
    <property type="entry name" value="AAA_17"/>
    <property type="match status" value="1"/>
</dbReference>
<dbReference type="SUPFAM" id="SSF56784">
    <property type="entry name" value="HAD-like"/>
    <property type="match status" value="1"/>
</dbReference>
<comment type="caution">
    <text evidence="1">The sequence shown here is derived from an EMBL/GenBank/DDBJ whole genome shotgun (WGS) entry which is preliminary data.</text>
</comment>
<evidence type="ECO:0000313" key="1">
    <source>
        <dbReference type="EMBL" id="KAF3006089.1"/>
    </source>
</evidence>
<accession>A0A9P4TJK4</accession>
<gene>
    <name evidence="1" type="ORF">E8E13_011110</name>
</gene>
<dbReference type="GO" id="GO:0005737">
    <property type="term" value="C:cytoplasm"/>
    <property type="evidence" value="ECO:0007669"/>
    <property type="project" value="TreeGrafter"/>
</dbReference>
<dbReference type="InterPro" id="IPR027417">
    <property type="entry name" value="P-loop_NTPase"/>
</dbReference>
<dbReference type="InterPro" id="IPR023214">
    <property type="entry name" value="HAD_sf"/>
</dbReference>
<evidence type="ECO:0008006" key="3">
    <source>
        <dbReference type="Google" id="ProtNLM"/>
    </source>
</evidence>
<sequence length="506" mass="56250">MTALNKPGRSNVIGLYGIPGSGKTTLLRGMKTVFDSERFSFYEGSEMIARTVDGGLAAFQSLDERSKEKARRYAIQMIHDDCANDGKTAIVTGHFMFWKEEDTYWKIACTDSDLAIYTHIVYLNVSPETIAGYCNNDTEKRREPCSVLHLLRWQEAERATLSTLCREHGILFSVVDSGQIAQGKVDALVRDFDLHDEMTNSDLAKRTLDQIVSLHLMQAKTVMVIDGDRTIAPQDTGRLFYEKMAAQQSPESSDCPLRALFSSPLGYTYTAFRQAALLCEATSTDETYEELCQQVASATTLHPEFVALLRLAAQLKPLGAVIVSCGLLRVWEIVIERLGLRDTVGIVAGGRIADGIVVTAGVKAELVTRLQTYYNKTVWAFGDSPLDLEMLKVADHAVVVVIDEETRSKSMEGALLQAIRHEDLRAFQVVIPRNCCPRLDATLLPMLDITKVDFVNALLHRGNKAKELSQFKVRCYEERTNALANISHFSMCPASLALSNVLFPMC</sequence>
<dbReference type="Gene3D" id="3.40.50.300">
    <property type="entry name" value="P-loop containing nucleotide triphosphate hydrolases"/>
    <property type="match status" value="1"/>
</dbReference>
<proteinExistence type="predicted"/>
<dbReference type="InterPro" id="IPR036412">
    <property type="entry name" value="HAD-like_sf"/>
</dbReference>
<dbReference type="PANTHER" id="PTHR43344:SF20">
    <property type="entry name" value="URACIL PHOSPHORIBOSYLTRANSFERASE"/>
    <property type="match status" value="1"/>
</dbReference>
<name>A0A9P4TJK4_CURKU</name>
<dbReference type="EMBL" id="SWKU01000006">
    <property type="protein sequence ID" value="KAF3006089.1"/>
    <property type="molecule type" value="Genomic_DNA"/>
</dbReference>